<protein>
    <submittedName>
        <fullName evidence="2">Uncharacterized protein</fullName>
    </submittedName>
</protein>
<evidence type="ECO:0000256" key="1">
    <source>
        <dbReference type="SAM" id="MobiDB-lite"/>
    </source>
</evidence>
<sequence length="138" mass="15598">MKNYDLPIAGAESGGQDDRDDSAYTIGLPERNDSDELQQQEIIIDKIKDATMKITGACSCWFTDWCWLKFIPYRRDSYIPRKDSGAAMASDVANVEASVAEILVREWQDVKSQALGPDHFLGKLSEVRISYLVFPLLY</sequence>
<organism evidence="2 3">
    <name type="scientific">Fraxinus pennsylvanica</name>
    <dbReference type="NCBI Taxonomy" id="56036"/>
    <lineage>
        <taxon>Eukaryota</taxon>
        <taxon>Viridiplantae</taxon>
        <taxon>Streptophyta</taxon>
        <taxon>Embryophyta</taxon>
        <taxon>Tracheophyta</taxon>
        <taxon>Spermatophyta</taxon>
        <taxon>Magnoliopsida</taxon>
        <taxon>eudicotyledons</taxon>
        <taxon>Gunneridae</taxon>
        <taxon>Pentapetalae</taxon>
        <taxon>asterids</taxon>
        <taxon>lamiids</taxon>
        <taxon>Lamiales</taxon>
        <taxon>Oleaceae</taxon>
        <taxon>Oleeae</taxon>
        <taxon>Fraxinus</taxon>
    </lineage>
</organism>
<gene>
    <name evidence="2" type="ORF">FPE_LOCUS5393</name>
</gene>
<name>A0AAD2DMV1_9LAMI</name>
<dbReference type="EMBL" id="OU503038">
    <property type="protein sequence ID" value="CAI9757963.1"/>
    <property type="molecule type" value="Genomic_DNA"/>
</dbReference>
<reference evidence="2" key="1">
    <citation type="submission" date="2023-05" db="EMBL/GenBank/DDBJ databases">
        <authorList>
            <person name="Huff M."/>
        </authorList>
    </citation>
    <scope>NUCLEOTIDE SEQUENCE</scope>
</reference>
<dbReference type="Proteomes" id="UP000834106">
    <property type="component" value="Chromosome 3"/>
</dbReference>
<evidence type="ECO:0000313" key="3">
    <source>
        <dbReference type="Proteomes" id="UP000834106"/>
    </source>
</evidence>
<dbReference type="AlphaFoldDB" id="A0AAD2DMV1"/>
<feature type="region of interest" description="Disordered" evidence="1">
    <location>
        <begin position="1"/>
        <end position="33"/>
    </location>
</feature>
<proteinExistence type="predicted"/>
<accession>A0AAD2DMV1</accession>
<keyword evidence="3" id="KW-1185">Reference proteome</keyword>
<evidence type="ECO:0000313" key="2">
    <source>
        <dbReference type="EMBL" id="CAI9757963.1"/>
    </source>
</evidence>